<protein>
    <submittedName>
        <fullName evidence="1">Zinc finger protein basonuclin-2</fullName>
    </submittedName>
</protein>
<dbReference type="AlphaFoldDB" id="A0A218UG13"/>
<proteinExistence type="predicted"/>
<gene>
    <name evidence="1" type="primary">BNC2_0</name>
    <name evidence="1" type="ORF">RLOC_00003013</name>
</gene>
<keyword evidence="2" id="KW-1185">Reference proteome</keyword>
<organism evidence="1 2">
    <name type="scientific">Lonchura striata</name>
    <name type="common">white-rumped munia</name>
    <dbReference type="NCBI Taxonomy" id="40157"/>
    <lineage>
        <taxon>Eukaryota</taxon>
        <taxon>Metazoa</taxon>
        <taxon>Chordata</taxon>
        <taxon>Craniata</taxon>
        <taxon>Vertebrata</taxon>
        <taxon>Euteleostomi</taxon>
        <taxon>Archelosauria</taxon>
        <taxon>Archosauria</taxon>
        <taxon>Dinosauria</taxon>
        <taxon>Saurischia</taxon>
        <taxon>Theropoda</taxon>
        <taxon>Coelurosauria</taxon>
        <taxon>Aves</taxon>
        <taxon>Neognathae</taxon>
        <taxon>Neoaves</taxon>
        <taxon>Telluraves</taxon>
        <taxon>Australaves</taxon>
        <taxon>Passeriformes</taxon>
        <taxon>Passeroidea</taxon>
        <taxon>Estrildidae</taxon>
        <taxon>Estrildinae</taxon>
        <taxon>Lonchura</taxon>
    </lineage>
</organism>
<dbReference type="EMBL" id="MUZQ01000354">
    <property type="protein sequence ID" value="OWK52332.1"/>
    <property type="molecule type" value="Genomic_DNA"/>
</dbReference>
<reference evidence="1 2" key="1">
    <citation type="submission" date="2017-05" db="EMBL/GenBank/DDBJ databases">
        <title>Genome of assembly of the Bengalese finch, Lonchura striata domestica.</title>
        <authorList>
            <person name="Colquitt B.M."/>
            <person name="Brainard M.S."/>
        </authorList>
    </citation>
    <scope>NUCLEOTIDE SEQUENCE [LARGE SCALE GENOMIC DNA]</scope>
    <source>
        <strain evidence="1">White83orange57</strain>
    </source>
</reference>
<evidence type="ECO:0000313" key="1">
    <source>
        <dbReference type="EMBL" id="OWK52332.1"/>
    </source>
</evidence>
<evidence type="ECO:0000313" key="2">
    <source>
        <dbReference type="Proteomes" id="UP000197619"/>
    </source>
</evidence>
<name>A0A218UG13_9PASE</name>
<comment type="caution">
    <text evidence="1">The sequence shown here is derived from an EMBL/GenBank/DDBJ whole genome shotgun (WGS) entry which is preliminary data.</text>
</comment>
<accession>A0A218UG13</accession>
<sequence length="39" mass="4572">MQFGTRTAATDSGFMGTWQNTDTNLLFRMSQQVCYFRLF</sequence>
<dbReference type="Proteomes" id="UP000197619">
    <property type="component" value="Unassembled WGS sequence"/>
</dbReference>